<accession>A0A1H3YZK9</accession>
<dbReference type="Pfam" id="PF16153">
    <property type="entry name" value="DUF4861"/>
    <property type="match status" value="1"/>
</dbReference>
<dbReference type="PROSITE" id="PS51257">
    <property type="entry name" value="PROKAR_LIPOPROTEIN"/>
    <property type="match status" value="1"/>
</dbReference>
<dbReference type="AlphaFoldDB" id="A0A1H3YZK9"/>
<dbReference type="RefSeq" id="WP_091397303.1">
    <property type="nucleotide sequence ID" value="NZ_FNQY01000009.1"/>
</dbReference>
<proteinExistence type="predicted"/>
<evidence type="ECO:0000313" key="3">
    <source>
        <dbReference type="Proteomes" id="UP000199041"/>
    </source>
</evidence>
<keyword evidence="1" id="KW-0732">Signal</keyword>
<reference evidence="2 3" key="1">
    <citation type="submission" date="2016-10" db="EMBL/GenBank/DDBJ databases">
        <authorList>
            <person name="de Groot N.N."/>
        </authorList>
    </citation>
    <scope>NUCLEOTIDE SEQUENCE [LARGE SCALE GENOMIC DNA]</scope>
    <source>
        <strain evidence="2 3">Vu-144</strain>
    </source>
</reference>
<dbReference type="EMBL" id="FNQY01000009">
    <property type="protein sequence ID" value="SEA17033.1"/>
    <property type="molecule type" value="Genomic_DNA"/>
</dbReference>
<evidence type="ECO:0000256" key="1">
    <source>
        <dbReference type="SAM" id="SignalP"/>
    </source>
</evidence>
<dbReference type="Proteomes" id="UP000199041">
    <property type="component" value="Unassembled WGS sequence"/>
</dbReference>
<dbReference type="OrthoDB" id="258246at2"/>
<feature type="signal peptide" evidence="1">
    <location>
        <begin position="1"/>
        <end position="18"/>
    </location>
</feature>
<sequence>MRKILFGSAVLISLMSCAANSDAQHGAGLTLKNTTAIDRPEQVVSLSRKLLEAKAGPLANNYLQFSADKKPLQAQFEDLNGDGKWDEVLLCCPIKASASVQVSFEKSAEPSGSGMPALAHARMKLKNEDQSFGENMDKLEMPYQNPPTDFSKHALPPYLTEGPGWENDKVAFRLYFDTRNNKDIYGKRIPGMVMDSVGANPKNSYHKLAPWGMDILKVGTSLGAGALAFSYRLPDGKDTLVRLGGNDIKGETYQLLSDGPLQASFLMTYPWQLAGNPVTVTEKITITAGQYSYTSDIAVQGEGLPKDLKVNMGIADFYTNQMDSVVTSKSKAVYSFGQQSENHDNLGMAVISDHPALASIWQIKEKPLPISDITSSYLMELPISSDHPVQFRFYAGWGLSDPAFNSQSGFKEMLERAMELESNPVIID</sequence>
<dbReference type="STRING" id="551991.SAMN05192529_109158"/>
<name>A0A1H3YZK9_9BACT</name>
<gene>
    <name evidence="2" type="ORF">SAMN05192529_109158</name>
</gene>
<evidence type="ECO:0000313" key="2">
    <source>
        <dbReference type="EMBL" id="SEA17033.1"/>
    </source>
</evidence>
<dbReference type="InterPro" id="IPR032342">
    <property type="entry name" value="DUF4861"/>
</dbReference>
<protein>
    <recommendedName>
        <fullName evidence="4">DUF4861 domain-containing protein</fullName>
    </recommendedName>
</protein>
<evidence type="ECO:0008006" key="4">
    <source>
        <dbReference type="Google" id="ProtNLM"/>
    </source>
</evidence>
<feature type="chain" id="PRO_5011530275" description="DUF4861 domain-containing protein" evidence="1">
    <location>
        <begin position="19"/>
        <end position="428"/>
    </location>
</feature>
<organism evidence="2 3">
    <name type="scientific">Arachidicoccus rhizosphaerae</name>
    <dbReference type="NCBI Taxonomy" id="551991"/>
    <lineage>
        <taxon>Bacteria</taxon>
        <taxon>Pseudomonadati</taxon>
        <taxon>Bacteroidota</taxon>
        <taxon>Chitinophagia</taxon>
        <taxon>Chitinophagales</taxon>
        <taxon>Chitinophagaceae</taxon>
        <taxon>Arachidicoccus</taxon>
    </lineage>
</organism>
<keyword evidence="3" id="KW-1185">Reference proteome</keyword>